<dbReference type="Pfam" id="PF00565">
    <property type="entry name" value="SNase"/>
    <property type="match status" value="1"/>
</dbReference>
<feature type="compositionally biased region" description="Basic and acidic residues" evidence="1">
    <location>
        <begin position="491"/>
        <end position="506"/>
    </location>
</feature>
<dbReference type="Gene3D" id="2.40.50.90">
    <property type="match status" value="2"/>
</dbReference>
<dbReference type="CDD" id="cd00175">
    <property type="entry name" value="SNc"/>
    <property type="match status" value="1"/>
</dbReference>
<dbReference type="PANTHER" id="PTHR12302:SF2">
    <property type="entry name" value="STAPHYLOCOCCAL NUCLEASE DOMAIN-CONTAINING PROTEIN 1"/>
    <property type="match status" value="1"/>
</dbReference>
<dbReference type="Proteomes" id="UP000479000">
    <property type="component" value="Unassembled WGS sequence"/>
</dbReference>
<accession>A0A6H5GIX9</accession>
<gene>
    <name evidence="4" type="ORF">NTEN_LOCUS7748</name>
</gene>
<evidence type="ECO:0000313" key="5">
    <source>
        <dbReference type="Proteomes" id="UP000479000"/>
    </source>
</evidence>
<feature type="domain" description="TNase-like" evidence="3">
    <location>
        <begin position="174"/>
        <end position="329"/>
    </location>
</feature>
<dbReference type="PROSITE" id="PS50830">
    <property type="entry name" value="TNASE_3"/>
    <property type="match status" value="1"/>
</dbReference>
<dbReference type="InterPro" id="IPR035437">
    <property type="entry name" value="SNase_OB-fold_sf"/>
</dbReference>
<name>A0A6H5GIX9_9HEMI</name>
<dbReference type="GO" id="GO:0003723">
    <property type="term" value="F:RNA binding"/>
    <property type="evidence" value="ECO:0007669"/>
    <property type="project" value="TreeGrafter"/>
</dbReference>
<dbReference type="GO" id="GO:0006402">
    <property type="term" value="P:mRNA catabolic process"/>
    <property type="evidence" value="ECO:0007669"/>
    <property type="project" value="TreeGrafter"/>
</dbReference>
<evidence type="ECO:0000259" key="3">
    <source>
        <dbReference type="PROSITE" id="PS50830"/>
    </source>
</evidence>
<dbReference type="AlphaFoldDB" id="A0A6H5GIX9"/>
<protein>
    <recommendedName>
        <fullName evidence="3">TNase-like domain-containing protein</fullName>
    </recommendedName>
</protein>
<sequence length="537" mass="60217">MPKHRVLIVNVLPLFSDLTFPLVLLVADSVQHVAADAHLVRGCRSSRRTNASCIVLEHMGILKKKKIQDVLEHISGCTRIVPPVTLYALGLNTLVYPTPSRISSIVSDLRTTGFQCPAQKLNNDGQLDPNVPEFAEEARLFTEKRLLHQDVEIVLDSINNNNFLGSVIHPISNSEYVGTVVEVINGDALVVKKPDGTTQKIFLASIRAPRDQSVRQDQDEKPAEQRRVKRPLYDIPWMFEAREFLRKKLIGKKVNVKVDYTQPARDNFPEKQCCTVLINNTNVAEAMLAKGLCTLIYHKQTDDQRASNYDVLLAAENKAIKNNKGVHSKKEFPTLRVNDICGHYIDKEETTGEVIEVDDKISERKMEFKEVLVVETNELSFWCQYAAQGQKLNALQAKLSQEMAANPPLAGSFTPKKARGCQTGNPAVPDRRPGPSSAAEFRIRGQGYQLCDAPRSGQERRHRQIAGQRGLPARTEAAREKTRGSGQSISRGREHGQVQTRRDVGLRRRQGRRRQGVRHGPLIVFITLKKLPTIGIF</sequence>
<feature type="signal peptide" evidence="2">
    <location>
        <begin position="1"/>
        <end position="21"/>
    </location>
</feature>
<evidence type="ECO:0000313" key="4">
    <source>
        <dbReference type="EMBL" id="CAB0001961.1"/>
    </source>
</evidence>
<keyword evidence="5" id="KW-1185">Reference proteome</keyword>
<feature type="chain" id="PRO_5026231127" description="TNase-like domain-containing protein" evidence="2">
    <location>
        <begin position="22"/>
        <end position="537"/>
    </location>
</feature>
<dbReference type="GO" id="GO:0004518">
    <property type="term" value="F:nuclease activity"/>
    <property type="evidence" value="ECO:0007669"/>
    <property type="project" value="TreeGrafter"/>
</dbReference>
<evidence type="ECO:0000256" key="2">
    <source>
        <dbReference type="SAM" id="SignalP"/>
    </source>
</evidence>
<dbReference type="FunFam" id="2.40.50.90:FF:000001">
    <property type="entry name" value="Staphylococcal nuclease domain-containing protein"/>
    <property type="match status" value="1"/>
</dbReference>
<proteinExistence type="predicted"/>
<feature type="region of interest" description="Disordered" evidence="1">
    <location>
        <begin position="452"/>
        <end position="515"/>
    </location>
</feature>
<evidence type="ECO:0000256" key="1">
    <source>
        <dbReference type="SAM" id="MobiDB-lite"/>
    </source>
</evidence>
<keyword evidence="2" id="KW-0732">Signal</keyword>
<organism evidence="4 5">
    <name type="scientific">Nesidiocoris tenuis</name>
    <dbReference type="NCBI Taxonomy" id="355587"/>
    <lineage>
        <taxon>Eukaryota</taxon>
        <taxon>Metazoa</taxon>
        <taxon>Ecdysozoa</taxon>
        <taxon>Arthropoda</taxon>
        <taxon>Hexapoda</taxon>
        <taxon>Insecta</taxon>
        <taxon>Pterygota</taxon>
        <taxon>Neoptera</taxon>
        <taxon>Paraneoptera</taxon>
        <taxon>Hemiptera</taxon>
        <taxon>Heteroptera</taxon>
        <taxon>Panheteroptera</taxon>
        <taxon>Cimicomorpha</taxon>
        <taxon>Miridae</taxon>
        <taxon>Dicyphina</taxon>
        <taxon>Nesidiocoris</taxon>
    </lineage>
</organism>
<dbReference type="SUPFAM" id="SSF50199">
    <property type="entry name" value="Staphylococcal nuclease"/>
    <property type="match status" value="1"/>
</dbReference>
<dbReference type="OrthoDB" id="10023235at2759"/>
<feature type="region of interest" description="Disordered" evidence="1">
    <location>
        <begin position="410"/>
        <end position="438"/>
    </location>
</feature>
<dbReference type="SMART" id="SM00318">
    <property type="entry name" value="SNc"/>
    <property type="match status" value="1"/>
</dbReference>
<reference evidence="4 5" key="1">
    <citation type="submission" date="2020-02" db="EMBL/GenBank/DDBJ databases">
        <authorList>
            <person name="Ferguson B K."/>
        </authorList>
    </citation>
    <scope>NUCLEOTIDE SEQUENCE [LARGE SCALE GENOMIC DNA]</scope>
</reference>
<dbReference type="GO" id="GO:0005829">
    <property type="term" value="C:cytosol"/>
    <property type="evidence" value="ECO:0007669"/>
    <property type="project" value="TreeGrafter"/>
</dbReference>
<dbReference type="EMBL" id="CADCXU010011828">
    <property type="protein sequence ID" value="CAB0001961.1"/>
    <property type="molecule type" value="Genomic_DNA"/>
</dbReference>
<dbReference type="GO" id="GO:0005634">
    <property type="term" value="C:nucleus"/>
    <property type="evidence" value="ECO:0007669"/>
    <property type="project" value="TreeGrafter"/>
</dbReference>
<dbReference type="InterPro" id="IPR016071">
    <property type="entry name" value="Staphylococal_nuclease_OB-fold"/>
</dbReference>
<dbReference type="PANTHER" id="PTHR12302">
    <property type="entry name" value="EBNA2 BINDING PROTEIN P100"/>
    <property type="match status" value="1"/>
</dbReference>